<feature type="domain" description="DUF2007" evidence="1">
    <location>
        <begin position="20"/>
        <end position="85"/>
    </location>
</feature>
<dbReference type="EMBL" id="FQTY01000004">
    <property type="protein sequence ID" value="SHE65623.1"/>
    <property type="molecule type" value="Genomic_DNA"/>
</dbReference>
<dbReference type="SUPFAM" id="SSF54913">
    <property type="entry name" value="GlnB-like"/>
    <property type="match status" value="1"/>
</dbReference>
<reference evidence="3" key="1">
    <citation type="submission" date="2016-11" db="EMBL/GenBank/DDBJ databases">
        <authorList>
            <person name="Varghese N."/>
            <person name="Submissions S."/>
        </authorList>
    </citation>
    <scope>NUCLEOTIDE SEQUENCE [LARGE SCALE GENOMIC DNA]</scope>
    <source>
        <strain evidence="3">DSM 18095</strain>
    </source>
</reference>
<dbReference type="RefSeq" id="WP_072974754.1">
    <property type="nucleotide sequence ID" value="NZ_FQTY01000004.1"/>
</dbReference>
<sequence length="88" mass="10168">MFKRKKTKKNKQSSEIDLVLLRTTNNNFELGIIKSILDDNNIPYIVKDYGAGGYMRIISGDSSYRTDILVEKSDYNQANEILEQITFE</sequence>
<keyword evidence="3" id="KW-1185">Reference proteome</keyword>
<name>A0A1M4V9S4_9FIRM</name>
<dbReference type="GeneID" id="90995786"/>
<accession>A0A1M4V9S4</accession>
<gene>
    <name evidence="2" type="ORF">SAMN02745784_01426</name>
</gene>
<dbReference type="Proteomes" id="UP000184114">
    <property type="component" value="Unassembled WGS sequence"/>
</dbReference>
<protein>
    <submittedName>
        <fullName evidence="2">Putative signal transducing protein</fullName>
    </submittedName>
</protein>
<evidence type="ECO:0000313" key="2">
    <source>
        <dbReference type="EMBL" id="SHE65623.1"/>
    </source>
</evidence>
<dbReference type="AlphaFoldDB" id="A0A1M4V9S4"/>
<organism evidence="2 3">
    <name type="scientific">Tissierella praeacuta DSM 18095</name>
    <dbReference type="NCBI Taxonomy" id="1123404"/>
    <lineage>
        <taxon>Bacteria</taxon>
        <taxon>Bacillati</taxon>
        <taxon>Bacillota</taxon>
        <taxon>Tissierellia</taxon>
        <taxon>Tissierellales</taxon>
        <taxon>Tissierellaceae</taxon>
        <taxon>Tissierella</taxon>
    </lineage>
</organism>
<dbReference type="Pfam" id="PF09413">
    <property type="entry name" value="DUF2007"/>
    <property type="match status" value="1"/>
</dbReference>
<proteinExistence type="predicted"/>
<dbReference type="Gene3D" id="3.30.70.790">
    <property type="entry name" value="UreE, C-terminal domain"/>
    <property type="match status" value="1"/>
</dbReference>
<dbReference type="InterPro" id="IPR018551">
    <property type="entry name" value="DUF2007"/>
</dbReference>
<dbReference type="InterPro" id="IPR011322">
    <property type="entry name" value="N-reg_PII-like_a/b"/>
</dbReference>
<evidence type="ECO:0000313" key="3">
    <source>
        <dbReference type="Proteomes" id="UP000184114"/>
    </source>
</evidence>
<evidence type="ECO:0000259" key="1">
    <source>
        <dbReference type="Pfam" id="PF09413"/>
    </source>
</evidence>